<keyword evidence="5 6" id="KW-0472">Membrane</keyword>
<dbReference type="Proteomes" id="UP001500630">
    <property type="component" value="Unassembled WGS sequence"/>
</dbReference>
<feature type="transmembrane region" description="Helical" evidence="6">
    <location>
        <begin position="166"/>
        <end position="188"/>
    </location>
</feature>
<feature type="domain" description="Major facilitator superfamily (MFS) profile" evidence="7">
    <location>
        <begin position="10"/>
        <end position="386"/>
    </location>
</feature>
<evidence type="ECO:0000256" key="2">
    <source>
        <dbReference type="ARBA" id="ARBA00022475"/>
    </source>
</evidence>
<feature type="transmembrane region" description="Helical" evidence="6">
    <location>
        <begin position="138"/>
        <end position="160"/>
    </location>
</feature>
<feature type="transmembrane region" description="Helical" evidence="6">
    <location>
        <begin position="297"/>
        <end position="317"/>
    </location>
</feature>
<keyword evidence="3 6" id="KW-0812">Transmembrane</keyword>
<dbReference type="RefSeq" id="WP_345579681.1">
    <property type="nucleotide sequence ID" value="NZ_BAABDQ010000067.1"/>
</dbReference>
<proteinExistence type="predicted"/>
<dbReference type="InterPro" id="IPR020846">
    <property type="entry name" value="MFS_dom"/>
</dbReference>
<feature type="transmembrane region" description="Helical" evidence="6">
    <location>
        <begin position="45"/>
        <end position="67"/>
    </location>
</feature>
<feature type="transmembrane region" description="Helical" evidence="6">
    <location>
        <begin position="7"/>
        <end position="25"/>
    </location>
</feature>
<dbReference type="InterPro" id="IPR050189">
    <property type="entry name" value="MFS_Efflux_Transporters"/>
</dbReference>
<evidence type="ECO:0000256" key="6">
    <source>
        <dbReference type="SAM" id="Phobius"/>
    </source>
</evidence>
<evidence type="ECO:0000313" key="9">
    <source>
        <dbReference type="Proteomes" id="UP001500630"/>
    </source>
</evidence>
<reference evidence="9" key="1">
    <citation type="journal article" date="2019" name="Int. J. Syst. Evol. Microbiol.">
        <title>The Global Catalogue of Microorganisms (GCM) 10K type strain sequencing project: providing services to taxonomists for standard genome sequencing and annotation.</title>
        <authorList>
            <consortium name="The Broad Institute Genomics Platform"/>
            <consortium name="The Broad Institute Genome Sequencing Center for Infectious Disease"/>
            <person name="Wu L."/>
            <person name="Ma J."/>
        </authorList>
    </citation>
    <scope>NUCLEOTIDE SEQUENCE [LARGE SCALE GENOMIC DNA]</scope>
    <source>
        <strain evidence="9">JCM 17326</strain>
    </source>
</reference>
<evidence type="ECO:0000256" key="3">
    <source>
        <dbReference type="ARBA" id="ARBA00022692"/>
    </source>
</evidence>
<gene>
    <name evidence="8" type="ORF">GCM10022419_130290</name>
</gene>
<keyword evidence="4 6" id="KW-1133">Transmembrane helix</keyword>
<accession>A0ABP6ZZN8</accession>
<dbReference type="PROSITE" id="PS50850">
    <property type="entry name" value="MFS"/>
    <property type="match status" value="1"/>
</dbReference>
<dbReference type="PANTHER" id="PTHR43124:SF4">
    <property type="entry name" value="SUGAR EFFLUX TRANSPORTER"/>
    <property type="match status" value="1"/>
</dbReference>
<protein>
    <submittedName>
        <fullName evidence="8">MFS transporter</fullName>
    </submittedName>
</protein>
<feature type="transmembrane region" description="Helical" evidence="6">
    <location>
        <begin position="244"/>
        <end position="263"/>
    </location>
</feature>
<feature type="transmembrane region" description="Helical" evidence="6">
    <location>
        <begin position="270"/>
        <end position="291"/>
    </location>
</feature>
<feature type="transmembrane region" description="Helical" evidence="6">
    <location>
        <begin position="338"/>
        <end position="358"/>
    </location>
</feature>
<feature type="transmembrane region" description="Helical" evidence="6">
    <location>
        <begin position="105"/>
        <end position="131"/>
    </location>
</feature>
<dbReference type="SUPFAM" id="SSF103473">
    <property type="entry name" value="MFS general substrate transporter"/>
    <property type="match status" value="1"/>
</dbReference>
<dbReference type="CDD" id="cd17324">
    <property type="entry name" value="MFS_NepI_like"/>
    <property type="match status" value="1"/>
</dbReference>
<sequence>MPPPFLASWRAVVVVAALMLAAFTFNTTENLPIGLLELLSADLRVTPTAVGHLVTGYGLTVAVLSLPVARLTRGIPRRYLLPGVLAVLVLASLASTLVSSYELLLALRVATAAAQALFWAVMGPVAVGLFPPRMRGRIIGVLSVGGSLASVLGVPAGTWLGRHAGWQAPFLVVGGLALVSLVLIAALLPASRPEDRHAARGVTPDARRFAIVLAITGLSVTGAFAGFTYVVTFLGQVSGFSGDSVSALLLVFGVAGIVAVTLTGPLLDRFPLATLAVPVAGQAVALLALSAAGGVRAVAVAMLALLGASVGPVFMATQNQVLRLAPGRTEIALAANSAAFNVGVAVGALAGGVILPLLGVRGAFLAGGLLTAAALPLLLRLPSPAVAGDRPAVTGTP</sequence>
<evidence type="ECO:0000256" key="5">
    <source>
        <dbReference type="ARBA" id="ARBA00023136"/>
    </source>
</evidence>
<dbReference type="InterPro" id="IPR011701">
    <property type="entry name" value="MFS"/>
</dbReference>
<feature type="transmembrane region" description="Helical" evidence="6">
    <location>
        <begin position="79"/>
        <end position="99"/>
    </location>
</feature>
<organism evidence="8 9">
    <name type="scientific">Nonomuraea rosea</name>
    <dbReference type="NCBI Taxonomy" id="638574"/>
    <lineage>
        <taxon>Bacteria</taxon>
        <taxon>Bacillati</taxon>
        <taxon>Actinomycetota</taxon>
        <taxon>Actinomycetes</taxon>
        <taxon>Streptosporangiales</taxon>
        <taxon>Streptosporangiaceae</taxon>
        <taxon>Nonomuraea</taxon>
    </lineage>
</organism>
<dbReference type="EMBL" id="BAABDQ010000067">
    <property type="protein sequence ID" value="GAA3622529.1"/>
    <property type="molecule type" value="Genomic_DNA"/>
</dbReference>
<evidence type="ECO:0000256" key="4">
    <source>
        <dbReference type="ARBA" id="ARBA00022989"/>
    </source>
</evidence>
<keyword evidence="9" id="KW-1185">Reference proteome</keyword>
<evidence type="ECO:0000259" key="7">
    <source>
        <dbReference type="PROSITE" id="PS50850"/>
    </source>
</evidence>
<evidence type="ECO:0000256" key="1">
    <source>
        <dbReference type="ARBA" id="ARBA00004651"/>
    </source>
</evidence>
<dbReference type="InterPro" id="IPR036259">
    <property type="entry name" value="MFS_trans_sf"/>
</dbReference>
<dbReference type="Gene3D" id="1.20.1250.20">
    <property type="entry name" value="MFS general substrate transporter like domains"/>
    <property type="match status" value="1"/>
</dbReference>
<evidence type="ECO:0000313" key="8">
    <source>
        <dbReference type="EMBL" id="GAA3622529.1"/>
    </source>
</evidence>
<keyword evidence="2" id="KW-1003">Cell membrane</keyword>
<dbReference type="PANTHER" id="PTHR43124">
    <property type="entry name" value="PURINE EFFLUX PUMP PBUE"/>
    <property type="match status" value="1"/>
</dbReference>
<comment type="caution">
    <text evidence="8">The sequence shown here is derived from an EMBL/GenBank/DDBJ whole genome shotgun (WGS) entry which is preliminary data.</text>
</comment>
<name>A0ABP6ZZN8_9ACTN</name>
<dbReference type="Pfam" id="PF07690">
    <property type="entry name" value="MFS_1"/>
    <property type="match status" value="1"/>
</dbReference>
<comment type="subcellular location">
    <subcellularLocation>
        <location evidence="1">Cell membrane</location>
        <topology evidence="1">Multi-pass membrane protein</topology>
    </subcellularLocation>
</comment>
<feature type="transmembrane region" description="Helical" evidence="6">
    <location>
        <begin position="209"/>
        <end position="232"/>
    </location>
</feature>